<dbReference type="RefSeq" id="WP_015019746.1">
    <property type="nucleotide sequence ID" value="NC_018719.1"/>
</dbReference>
<name>K0ICX3_NITGG</name>
<organism evidence="1 2">
    <name type="scientific">Nitrososphaera gargensis (strain Ga9.2)</name>
    <dbReference type="NCBI Taxonomy" id="1237085"/>
    <lineage>
        <taxon>Archaea</taxon>
        <taxon>Nitrososphaerota</taxon>
        <taxon>Nitrososphaeria</taxon>
        <taxon>Nitrososphaerales</taxon>
        <taxon>Nitrososphaeraceae</taxon>
        <taxon>Nitrososphaera</taxon>
    </lineage>
</organism>
<proteinExistence type="predicted"/>
<sequence length="93" mass="9981">MSDTRLKPIHVIAMLAAVAVAVTAGELLYKAEAQEQQDNDNDSSETATKNVTWSVMARPAMDVMLSLLDIDGSVNITEQVANQILSSAQVSFT</sequence>
<dbReference type="KEGG" id="nga:Ngar_c22830"/>
<dbReference type="InParanoid" id="K0ICX3"/>
<dbReference type="BioCyc" id="CNIT1237085:G1324-2281-MONOMER"/>
<dbReference type="Proteomes" id="UP000008037">
    <property type="component" value="Chromosome"/>
</dbReference>
<reference evidence="1 2" key="1">
    <citation type="journal article" date="2012" name="Environ. Microbiol.">
        <title>The genome of the ammonia-oxidizing Candidatus Nitrososphaera gargensis: insights into metabolic versatility and environmental adaptations.</title>
        <authorList>
            <person name="Spang A."/>
            <person name="Poehlein A."/>
            <person name="Offre P."/>
            <person name="Zumbragel S."/>
            <person name="Haider S."/>
            <person name="Rychlik N."/>
            <person name="Nowka B."/>
            <person name="Schmeisser C."/>
            <person name="Lebedeva E.V."/>
            <person name="Rattei T."/>
            <person name="Bohm C."/>
            <person name="Schmid M."/>
            <person name="Galushko A."/>
            <person name="Hatzenpichler R."/>
            <person name="Weinmaier T."/>
            <person name="Daniel R."/>
            <person name="Schleper C."/>
            <person name="Spieck E."/>
            <person name="Streit W."/>
            <person name="Wagner M."/>
        </authorList>
    </citation>
    <scope>NUCLEOTIDE SEQUENCE [LARGE SCALE GENOMIC DNA]</scope>
    <source>
        <strain evidence="2">Ga9.2</strain>
    </source>
</reference>
<dbReference type="HOGENOM" id="CLU_2392988_0_0_2"/>
<protein>
    <submittedName>
        <fullName evidence="1">Uncharacterized protein</fullName>
    </submittedName>
</protein>
<dbReference type="GeneID" id="13796146"/>
<evidence type="ECO:0000313" key="2">
    <source>
        <dbReference type="Proteomes" id="UP000008037"/>
    </source>
</evidence>
<dbReference type="EMBL" id="CP002408">
    <property type="protein sequence ID" value="AFU59211.1"/>
    <property type="molecule type" value="Genomic_DNA"/>
</dbReference>
<evidence type="ECO:0000313" key="1">
    <source>
        <dbReference type="EMBL" id="AFU59211.1"/>
    </source>
</evidence>
<dbReference type="AlphaFoldDB" id="K0ICX3"/>
<keyword evidence="2" id="KW-1185">Reference proteome</keyword>
<gene>
    <name evidence="1" type="ordered locus">Ngar_c22830</name>
</gene>
<accession>K0ICX3</accession>